<comment type="catalytic activity">
    <reaction evidence="6">
        <text>acetate + ATP = acetyl phosphate + ADP</text>
        <dbReference type="Rhea" id="RHEA:11352"/>
        <dbReference type="ChEBI" id="CHEBI:22191"/>
        <dbReference type="ChEBI" id="CHEBI:30089"/>
        <dbReference type="ChEBI" id="CHEBI:30616"/>
        <dbReference type="ChEBI" id="CHEBI:456216"/>
        <dbReference type="EC" id="2.7.2.1"/>
    </reaction>
</comment>
<feature type="site" description="Transition state stabilizer" evidence="6">
    <location>
        <position position="241"/>
    </location>
</feature>
<dbReference type="PANTHER" id="PTHR21060:SF15">
    <property type="entry name" value="ACETATE KINASE-RELATED"/>
    <property type="match status" value="1"/>
</dbReference>
<dbReference type="InterPro" id="IPR004372">
    <property type="entry name" value="Ac/propionate_kinase"/>
</dbReference>
<comment type="subcellular location">
    <subcellularLocation>
        <location evidence="6">Cytoplasm</location>
    </subcellularLocation>
</comment>
<evidence type="ECO:0000256" key="2">
    <source>
        <dbReference type="ARBA" id="ARBA00022679"/>
    </source>
</evidence>
<dbReference type="PROSITE" id="PS01076">
    <property type="entry name" value="ACETATE_KINASE_2"/>
    <property type="match status" value="1"/>
</dbReference>
<dbReference type="SUPFAM" id="SSF53067">
    <property type="entry name" value="Actin-like ATPase domain"/>
    <property type="match status" value="2"/>
</dbReference>
<gene>
    <name evidence="6" type="primary">ackA</name>
    <name evidence="8" type="ORF">FGL95_24065</name>
</gene>
<dbReference type="NCBIfam" id="TIGR00016">
    <property type="entry name" value="ackA"/>
    <property type="match status" value="1"/>
</dbReference>
<dbReference type="RefSeq" id="WP_169591796.1">
    <property type="nucleotide sequence ID" value="NZ_VCQU01000009.1"/>
</dbReference>
<comment type="similarity">
    <text evidence="1 6 7">Belongs to the acetokinase family.</text>
</comment>
<evidence type="ECO:0000313" key="8">
    <source>
        <dbReference type="EMBL" id="NMN98121.1"/>
    </source>
</evidence>
<dbReference type="EMBL" id="VCQU01000009">
    <property type="protein sequence ID" value="NMN98121.1"/>
    <property type="molecule type" value="Genomic_DNA"/>
</dbReference>
<dbReference type="PRINTS" id="PR00471">
    <property type="entry name" value="ACETATEKNASE"/>
</dbReference>
<comment type="subunit">
    <text evidence="6">Homodimer.</text>
</comment>
<accession>A0A848KJ03</accession>
<feature type="binding site" evidence="6">
    <location>
        <position position="384"/>
    </location>
    <ligand>
        <name>Mg(2+)</name>
        <dbReference type="ChEBI" id="CHEBI:18420"/>
    </ligand>
</feature>
<feature type="binding site" evidence="6">
    <location>
        <begin position="208"/>
        <end position="212"/>
    </location>
    <ligand>
        <name>ATP</name>
        <dbReference type="ChEBI" id="CHEBI:30616"/>
    </ligand>
</feature>
<protein>
    <recommendedName>
        <fullName evidence="6">Acetate kinase</fullName>
        <ecNumber evidence="6">2.7.2.1</ecNumber>
    </recommendedName>
    <alternativeName>
        <fullName evidence="6">Acetokinase</fullName>
    </alternativeName>
</protein>
<feature type="binding site" evidence="6">
    <location>
        <position position="10"/>
    </location>
    <ligand>
        <name>Mg(2+)</name>
        <dbReference type="ChEBI" id="CHEBI:18420"/>
    </ligand>
</feature>
<evidence type="ECO:0000256" key="4">
    <source>
        <dbReference type="ARBA" id="ARBA00022777"/>
    </source>
</evidence>
<keyword evidence="3 6" id="KW-0547">Nucleotide-binding</keyword>
<dbReference type="GO" id="GO:0005737">
    <property type="term" value="C:cytoplasm"/>
    <property type="evidence" value="ECO:0007669"/>
    <property type="project" value="UniProtKB-SubCell"/>
</dbReference>
<keyword evidence="2 6" id="KW-0808">Transferase</keyword>
<dbReference type="GO" id="GO:0000287">
    <property type="term" value="F:magnesium ion binding"/>
    <property type="evidence" value="ECO:0007669"/>
    <property type="project" value="UniProtKB-UniRule"/>
</dbReference>
<dbReference type="HAMAP" id="MF_00020">
    <property type="entry name" value="Acetate_kinase"/>
    <property type="match status" value="1"/>
</dbReference>
<keyword evidence="6" id="KW-0963">Cytoplasm</keyword>
<dbReference type="GO" id="GO:0008776">
    <property type="term" value="F:acetate kinase activity"/>
    <property type="evidence" value="ECO:0007669"/>
    <property type="project" value="UniProtKB-UniRule"/>
</dbReference>
<dbReference type="EC" id="2.7.2.1" evidence="6"/>
<dbReference type="Proteomes" id="UP000535543">
    <property type="component" value="Unassembled WGS sequence"/>
</dbReference>
<keyword evidence="9" id="KW-1185">Reference proteome</keyword>
<dbReference type="InterPro" id="IPR023865">
    <property type="entry name" value="Aliphatic_acid_kinase_CS"/>
</dbReference>
<keyword evidence="4 6" id="KW-0418">Kinase</keyword>
<dbReference type="PIRSF" id="PIRSF000722">
    <property type="entry name" value="Acetate_prop_kin"/>
    <property type="match status" value="1"/>
</dbReference>
<dbReference type="Pfam" id="PF00871">
    <property type="entry name" value="Acetate_kinase"/>
    <property type="match status" value="1"/>
</dbReference>
<dbReference type="GO" id="GO:0005524">
    <property type="term" value="F:ATP binding"/>
    <property type="evidence" value="ECO:0007669"/>
    <property type="project" value="UniProtKB-KW"/>
</dbReference>
<comment type="cofactor">
    <cofactor evidence="6">
        <name>Mg(2+)</name>
        <dbReference type="ChEBI" id="CHEBI:18420"/>
    </cofactor>
    <cofactor evidence="6">
        <name>Mn(2+)</name>
        <dbReference type="ChEBI" id="CHEBI:29035"/>
    </cofactor>
    <text evidence="6">Mg(2+). Can also accept Mn(2+).</text>
</comment>
<keyword evidence="6" id="KW-0460">Magnesium</keyword>
<feature type="binding site" evidence="6">
    <location>
        <position position="17"/>
    </location>
    <ligand>
        <name>ATP</name>
        <dbReference type="ChEBI" id="CHEBI:30616"/>
    </ligand>
</feature>
<evidence type="ECO:0000313" key="9">
    <source>
        <dbReference type="Proteomes" id="UP000535543"/>
    </source>
</evidence>
<dbReference type="InterPro" id="IPR000890">
    <property type="entry name" value="Aliphatic_acid_kin_short-chain"/>
</dbReference>
<reference evidence="8 9" key="2">
    <citation type="submission" date="2020-06" db="EMBL/GenBank/DDBJ databases">
        <title>Antribacter stalactiti gen. nov., sp. nov., a new member of the family Nacardiaceae isolated from a cave.</title>
        <authorList>
            <person name="Kim I.S."/>
        </authorList>
    </citation>
    <scope>NUCLEOTIDE SEQUENCE [LARGE SCALE GENOMIC DNA]</scope>
    <source>
        <strain evidence="8 9">YC2-7</strain>
    </source>
</reference>
<comment type="caution">
    <text evidence="8">The sequence shown here is derived from an EMBL/GenBank/DDBJ whole genome shotgun (WGS) entry which is preliminary data.</text>
</comment>
<feature type="active site" description="Proton donor/acceptor" evidence="6">
    <location>
        <position position="148"/>
    </location>
</feature>
<dbReference type="PROSITE" id="PS01075">
    <property type="entry name" value="ACETATE_KINASE_1"/>
    <property type="match status" value="1"/>
</dbReference>
<proteinExistence type="inferred from homology"/>
<dbReference type="InterPro" id="IPR043129">
    <property type="entry name" value="ATPase_NBD"/>
</dbReference>
<dbReference type="GO" id="GO:0006083">
    <property type="term" value="P:acetate metabolic process"/>
    <property type="evidence" value="ECO:0007669"/>
    <property type="project" value="TreeGrafter"/>
</dbReference>
<comment type="function">
    <text evidence="6">Catalyzes the formation of acetyl phosphate from acetate and ATP. Can also catalyze the reverse reaction.</text>
</comment>
<dbReference type="CDD" id="cd24010">
    <property type="entry name" value="ASKHA_NBD_AcK_PK"/>
    <property type="match status" value="1"/>
</dbReference>
<feature type="binding site" evidence="6">
    <location>
        <position position="91"/>
    </location>
    <ligand>
        <name>substrate</name>
    </ligand>
</feature>
<dbReference type="GO" id="GO:0006085">
    <property type="term" value="P:acetyl-CoA biosynthetic process"/>
    <property type="evidence" value="ECO:0007669"/>
    <property type="project" value="UniProtKB-UniRule"/>
</dbReference>
<organism evidence="8 9">
    <name type="scientific">Antrihabitans stalactiti</name>
    <dbReference type="NCBI Taxonomy" id="2584121"/>
    <lineage>
        <taxon>Bacteria</taxon>
        <taxon>Bacillati</taxon>
        <taxon>Actinomycetota</taxon>
        <taxon>Actinomycetes</taxon>
        <taxon>Mycobacteriales</taxon>
        <taxon>Nocardiaceae</taxon>
        <taxon>Antrihabitans</taxon>
    </lineage>
</organism>
<evidence type="ECO:0000256" key="3">
    <source>
        <dbReference type="ARBA" id="ARBA00022741"/>
    </source>
</evidence>
<dbReference type="AlphaFoldDB" id="A0A848KJ03"/>
<keyword evidence="6" id="KW-0479">Metal-binding</keyword>
<dbReference type="PANTHER" id="PTHR21060">
    <property type="entry name" value="ACETATE KINASE"/>
    <property type="match status" value="1"/>
</dbReference>
<evidence type="ECO:0000256" key="1">
    <source>
        <dbReference type="ARBA" id="ARBA00008748"/>
    </source>
</evidence>
<name>A0A848KJ03_9NOCA</name>
<sequence>MTNSLVLVINSGSSSLKYQLVDTDTGAAVASGLVERIGESDGYITHKCGDEVIEHRGPIPDHAAGLALAFKMFDDSGHSLTGAGVRAVGHRVVHGGEVFYKPTVIDDAVVEEISRLSTLAPLHNPPNVVGIECARALLPHVPHVAVFDTAFFHGLPAAARLYAIDVEVARAHGIRRYGFHGTSHEYVSGVVAEFLGRDNSDLNQIVLHLGNGASASAIQGGKPIDTSMGLTPLEGLVMGTRSGDVDPGILMHLNRSAGMKVDDIDTLLNRRSGLMGMSGVNDFRELGQLIEDGSTAAKLAYDVYIHRLRRYIGAYLIELGGAEVITFTAGVGENSASVRADALAGLQKFGIAVDPGRNTAKSRTARVISPEGSPVTVLVVPTNEELAIARAAVAITT</sequence>
<evidence type="ECO:0000256" key="6">
    <source>
        <dbReference type="HAMAP-Rule" id="MF_00020"/>
    </source>
</evidence>
<feature type="binding site" evidence="6">
    <location>
        <begin position="282"/>
        <end position="284"/>
    </location>
    <ligand>
        <name>ATP</name>
        <dbReference type="ChEBI" id="CHEBI:30616"/>
    </ligand>
</feature>
<keyword evidence="5 6" id="KW-0067">ATP-binding</keyword>
<comment type="pathway">
    <text evidence="6">Metabolic intermediate biosynthesis; acetyl-CoA biosynthesis; acetyl-CoA from acetate: step 1/2.</text>
</comment>
<feature type="site" description="Transition state stabilizer" evidence="6">
    <location>
        <position position="180"/>
    </location>
</feature>
<evidence type="ECO:0000256" key="7">
    <source>
        <dbReference type="RuleBase" id="RU003835"/>
    </source>
</evidence>
<evidence type="ECO:0000256" key="5">
    <source>
        <dbReference type="ARBA" id="ARBA00022840"/>
    </source>
</evidence>
<dbReference type="UniPathway" id="UPA00340">
    <property type="reaction ID" value="UER00458"/>
</dbReference>
<feature type="binding site" evidence="6">
    <location>
        <begin position="330"/>
        <end position="334"/>
    </location>
    <ligand>
        <name>ATP</name>
        <dbReference type="ChEBI" id="CHEBI:30616"/>
    </ligand>
</feature>
<reference evidence="8 9" key="1">
    <citation type="submission" date="2019-05" db="EMBL/GenBank/DDBJ databases">
        <authorList>
            <person name="Lee S.D."/>
        </authorList>
    </citation>
    <scope>NUCLEOTIDE SEQUENCE [LARGE SCALE GENOMIC DNA]</scope>
    <source>
        <strain evidence="8 9">YC2-7</strain>
    </source>
</reference>
<dbReference type="Gene3D" id="3.30.420.40">
    <property type="match status" value="2"/>
</dbReference>